<feature type="domain" description="AB hydrolase-1" evidence="1">
    <location>
        <begin position="23"/>
        <end position="254"/>
    </location>
</feature>
<evidence type="ECO:0000313" key="3">
    <source>
        <dbReference type="Proteomes" id="UP000183200"/>
    </source>
</evidence>
<dbReference type="InterPro" id="IPR050266">
    <property type="entry name" value="AB_hydrolase_sf"/>
</dbReference>
<dbReference type="STRING" id="430522.BFS30_19570"/>
<dbReference type="OrthoDB" id="9780932at2"/>
<accession>A0A1H0AYM1</accession>
<reference evidence="3" key="1">
    <citation type="submission" date="2016-10" db="EMBL/GenBank/DDBJ databases">
        <authorList>
            <person name="Varghese N."/>
            <person name="Submissions S."/>
        </authorList>
    </citation>
    <scope>NUCLEOTIDE SEQUENCE [LARGE SCALE GENOMIC DNA]</scope>
    <source>
        <strain evidence="3">DSM 19110</strain>
    </source>
</reference>
<proteinExistence type="predicted"/>
<sequence>MREFENNGTTINHHIDGKGAITLLFVHGAYIDQSYWAAQVDFFKRDYTVVTLDLAGHGKSGRSRSDWSIEGLADDIVALIKHHQLEKVILIGHSLGADLNLIAATKFPDPIIGFIVVDNFKNLATPLAPEFQDQVGGVIDSLRKDFAGTNEQYARMALVSPDTPAAITDRIVADYRNTYEPMGQATMPEFFKMDQVEKDLLPHLKLKIYLINVTYYPTNIEALQKNAVHGFELREIAGTCHYPMIEHPEAFNEALNETINAIRS</sequence>
<evidence type="ECO:0000259" key="1">
    <source>
        <dbReference type="Pfam" id="PF12697"/>
    </source>
</evidence>
<dbReference type="SUPFAM" id="SSF53474">
    <property type="entry name" value="alpha/beta-Hydrolases"/>
    <property type="match status" value="1"/>
</dbReference>
<gene>
    <name evidence="2" type="ORF">SAMN05421820_107248</name>
</gene>
<dbReference type="Gene3D" id="3.40.50.1820">
    <property type="entry name" value="alpha/beta hydrolase"/>
    <property type="match status" value="1"/>
</dbReference>
<dbReference type="InterPro" id="IPR029058">
    <property type="entry name" value="AB_hydrolase_fold"/>
</dbReference>
<dbReference type="PANTHER" id="PTHR43798">
    <property type="entry name" value="MONOACYLGLYCEROL LIPASE"/>
    <property type="match status" value="1"/>
</dbReference>
<dbReference type="AlphaFoldDB" id="A0A1H0AYM1"/>
<evidence type="ECO:0000313" key="2">
    <source>
        <dbReference type="EMBL" id="SDN38542.1"/>
    </source>
</evidence>
<protein>
    <submittedName>
        <fullName evidence="2">Pimeloyl-ACP methyl ester carboxylesterase</fullName>
    </submittedName>
</protein>
<organism evidence="2 3">
    <name type="scientific">Pedobacter steynii</name>
    <dbReference type="NCBI Taxonomy" id="430522"/>
    <lineage>
        <taxon>Bacteria</taxon>
        <taxon>Pseudomonadati</taxon>
        <taxon>Bacteroidota</taxon>
        <taxon>Sphingobacteriia</taxon>
        <taxon>Sphingobacteriales</taxon>
        <taxon>Sphingobacteriaceae</taxon>
        <taxon>Pedobacter</taxon>
    </lineage>
</organism>
<dbReference type="RefSeq" id="WP_074610460.1">
    <property type="nucleotide sequence ID" value="NZ_FNGY01000007.1"/>
</dbReference>
<keyword evidence="3" id="KW-1185">Reference proteome</keyword>
<name>A0A1H0AYM1_9SPHI</name>
<dbReference type="Pfam" id="PF12697">
    <property type="entry name" value="Abhydrolase_6"/>
    <property type="match status" value="1"/>
</dbReference>
<dbReference type="Proteomes" id="UP000183200">
    <property type="component" value="Unassembled WGS sequence"/>
</dbReference>
<dbReference type="EMBL" id="FNGY01000007">
    <property type="protein sequence ID" value="SDN38542.1"/>
    <property type="molecule type" value="Genomic_DNA"/>
</dbReference>
<dbReference type="InterPro" id="IPR000073">
    <property type="entry name" value="AB_hydrolase_1"/>
</dbReference>